<evidence type="ECO:0000256" key="1">
    <source>
        <dbReference type="SAM" id="SignalP"/>
    </source>
</evidence>
<evidence type="ECO:0000313" key="2">
    <source>
        <dbReference type="EMBL" id="MEQ3347291.1"/>
    </source>
</evidence>
<protein>
    <submittedName>
        <fullName evidence="2">Uncharacterized protein</fullName>
    </submittedName>
</protein>
<keyword evidence="1" id="KW-0732">Signal</keyword>
<dbReference type="RefSeq" id="WP_349189157.1">
    <property type="nucleotide sequence ID" value="NZ_JBBNPP010000015.1"/>
</dbReference>
<proteinExistence type="predicted"/>
<feature type="chain" id="PRO_5046907607" evidence="1">
    <location>
        <begin position="28"/>
        <end position="842"/>
    </location>
</feature>
<sequence length="842" mass="91659">MKFNKRLLSFFLAVLMVVSTFGDSVYAITENAKANSTNKKTEIEGKVEGDKEVFTFDLSEFKSKESVAPMTAKAMPARAPRRAPVQWDTQVNITTIGLNGKAFDWTALPNKEFKLIAKWETTDGQKHEKIFATITEAKTYYENVGWPVDGTMVGNASVVTNYNGNIEVRVAITSGSATGGSAKLTFDITLTELAEPRVNIEYIDPYGRPITDQADLPSDADTMPKVTAEELSDVAIELPKTKGQINMRDSGDIDDDELNTAENGLTYKVDGKEDEAKVTIGGKEYKLDISQPNAKEIATIKMVYQKDVVIPPTKDDGNPVDPAEGYVRLTFDANENKVDGVIGKHNAGDYAGQQKSYIDVKEGLDYTNANLQAAIKALATTGTKVVNGETKTYTQDAENPWTPKVPADATKVAIATYNAQYKKSAAEQVEELGGLNPKTIKVWKADTIDWKKGVEAAVENNSAAVVELLKAATVTDITVPERNSNEAGKFVGKLKISFDDGSSLEVDKQMLIVSEHIVTLNPNDPDVPKEEELPDDKIEVRFLASTGVQAINTTGKTYVKPGTAFEDKDFPQEKDITFDTGYKGPVTWTPKDKTVTTTSPAYLKRQGYFRFKASATKNTTADEVKALGGLKGVDFAEFVGATLDWKKGVAPADGVKDTDKATIEKAIQEATVEDTTAQKRTTDAKGTFPGTLKVTFKDGSVYVANEQGATEEEKTNIEQKLYVYDKGDKKPDDENQPVPAGTIYVAFDRDEKSIKETGFEAKEKLMYAEGDVVPAEKFPDAKAADGFKAVVWTPEKTTAVSTTNAAYDAQTKTFTFKASATKNTTADEVKALGGLKGVDFAE</sequence>
<keyword evidence="3" id="KW-1185">Reference proteome</keyword>
<comment type="caution">
    <text evidence="2">The sequence shown here is derived from an EMBL/GenBank/DDBJ whole genome shotgun (WGS) entry which is preliminary data.</text>
</comment>
<organism evidence="2 3">
    <name type="scientific">Peptoniphilus senegalensis</name>
    <dbReference type="NCBI Taxonomy" id="1465757"/>
    <lineage>
        <taxon>Bacteria</taxon>
        <taxon>Bacillati</taxon>
        <taxon>Bacillota</taxon>
        <taxon>Tissierellia</taxon>
        <taxon>Tissierellales</taxon>
        <taxon>Peptoniphilaceae</taxon>
        <taxon>Peptoniphilus</taxon>
    </lineage>
</organism>
<gene>
    <name evidence="2" type="ORF">AAA073_07570</name>
</gene>
<accession>A0ABV1J297</accession>
<feature type="non-terminal residue" evidence="2">
    <location>
        <position position="842"/>
    </location>
</feature>
<reference evidence="2 3" key="1">
    <citation type="submission" date="2024-04" db="EMBL/GenBank/DDBJ databases">
        <title>Human intestinal bacterial collection.</title>
        <authorList>
            <person name="Pauvert C."/>
            <person name="Hitch T.C.A."/>
            <person name="Clavel T."/>
        </authorList>
    </citation>
    <scope>NUCLEOTIDE SEQUENCE [LARGE SCALE GENOMIC DNA]</scope>
    <source>
        <strain evidence="2 3">CLA-SR-H019</strain>
    </source>
</reference>
<dbReference type="EMBL" id="JBBNPP010000015">
    <property type="protein sequence ID" value="MEQ3347291.1"/>
    <property type="molecule type" value="Genomic_DNA"/>
</dbReference>
<dbReference type="Proteomes" id="UP001491691">
    <property type="component" value="Unassembled WGS sequence"/>
</dbReference>
<name>A0ABV1J297_9FIRM</name>
<evidence type="ECO:0000313" key="3">
    <source>
        <dbReference type="Proteomes" id="UP001491691"/>
    </source>
</evidence>
<feature type="signal peptide" evidence="1">
    <location>
        <begin position="1"/>
        <end position="27"/>
    </location>
</feature>